<protein>
    <recommendedName>
        <fullName evidence="9">Lipoprotein signal peptidase</fullName>
        <ecNumber evidence="9">3.4.23.36</ecNumber>
    </recommendedName>
    <alternativeName>
        <fullName evidence="9">Prolipoprotein signal peptidase</fullName>
    </alternativeName>
    <alternativeName>
        <fullName evidence="9">Signal peptidase II</fullName>
        <shortName evidence="9">SPase II</shortName>
    </alternativeName>
</protein>
<keyword evidence="13" id="KW-0449">Lipoprotein</keyword>
<feature type="transmembrane region" description="Helical" evidence="9">
    <location>
        <begin position="126"/>
        <end position="151"/>
    </location>
</feature>
<keyword evidence="8 9" id="KW-0472">Membrane</keyword>
<dbReference type="AlphaFoldDB" id="A0A4Q7EHP3"/>
<comment type="similarity">
    <text evidence="1 9 11">Belongs to the peptidase A8 family.</text>
</comment>
<organism evidence="13 14">
    <name type="scientific">Leptolyngbya iicbica LK</name>
    <dbReference type="NCBI Taxonomy" id="2294035"/>
    <lineage>
        <taxon>Bacteria</taxon>
        <taxon>Bacillati</taxon>
        <taxon>Cyanobacteriota</taxon>
        <taxon>Cyanophyceae</taxon>
        <taxon>Leptolyngbyales</taxon>
        <taxon>Leptolyngbyaceae</taxon>
        <taxon>Leptolyngbya group</taxon>
        <taxon>Leptolyngbya</taxon>
        <taxon>Leptolyngbya iicbica</taxon>
    </lineage>
</organism>
<gene>
    <name evidence="9" type="primary">lspA</name>
    <name evidence="13" type="ORF">DYY88_04735</name>
</gene>
<dbReference type="GO" id="GO:0006508">
    <property type="term" value="P:proteolysis"/>
    <property type="evidence" value="ECO:0007669"/>
    <property type="project" value="UniProtKB-KW"/>
</dbReference>
<proteinExistence type="inferred from homology"/>
<evidence type="ECO:0000256" key="4">
    <source>
        <dbReference type="ARBA" id="ARBA00022692"/>
    </source>
</evidence>
<dbReference type="HAMAP" id="MF_00161">
    <property type="entry name" value="LspA"/>
    <property type="match status" value="1"/>
</dbReference>
<dbReference type="GO" id="GO:0004190">
    <property type="term" value="F:aspartic-type endopeptidase activity"/>
    <property type="evidence" value="ECO:0007669"/>
    <property type="project" value="UniProtKB-UniRule"/>
</dbReference>
<comment type="pathway">
    <text evidence="9">Protein modification; lipoprotein biosynthesis (signal peptide cleavage).</text>
</comment>
<sequence length="176" mass="19269">MNKLKNPYFWVAAIIGLALDQLTKLWVVNNFELTIPPETIPLWPGVFHLTYVTNTGAAFSLFSENGDWLRWLSLLVSLALIALGLLVTLANRWEQVGYGCILSGAVGNGIDRFLNGEVVDFFDFRLIRFPIFNVADVCINIGIACLIIAAFRVSHDDTSGGNGGKPAKKGGKKLNS</sequence>
<dbReference type="PANTHER" id="PTHR33695:SF1">
    <property type="entry name" value="LIPOPROTEIN SIGNAL PEPTIDASE"/>
    <property type="match status" value="1"/>
</dbReference>
<reference evidence="13 14" key="1">
    <citation type="submission" date="2018-11" db="EMBL/GenBank/DDBJ databases">
        <title>Whole genome sequencing of an environmental sample.</title>
        <authorList>
            <person name="Sarangi A.N."/>
            <person name="Singh D."/>
            <person name="Tripathy S."/>
        </authorList>
    </citation>
    <scope>NUCLEOTIDE SEQUENCE [LARGE SCALE GENOMIC DNA]</scope>
    <source>
        <strain evidence="13 14">Lakshadweep</strain>
    </source>
</reference>
<evidence type="ECO:0000256" key="7">
    <source>
        <dbReference type="ARBA" id="ARBA00022989"/>
    </source>
</evidence>
<dbReference type="PRINTS" id="PR00781">
    <property type="entry name" value="LIPOSIGPTASE"/>
</dbReference>
<evidence type="ECO:0000256" key="11">
    <source>
        <dbReference type="RuleBase" id="RU004181"/>
    </source>
</evidence>
<evidence type="ECO:0000256" key="2">
    <source>
        <dbReference type="ARBA" id="ARBA00022475"/>
    </source>
</evidence>
<accession>A0A4Q7EHP3</accession>
<dbReference type="NCBIfam" id="TIGR00077">
    <property type="entry name" value="lspA"/>
    <property type="match status" value="1"/>
</dbReference>
<evidence type="ECO:0000256" key="10">
    <source>
        <dbReference type="RuleBase" id="RU000594"/>
    </source>
</evidence>
<keyword evidence="3 9" id="KW-0645">Protease</keyword>
<keyword evidence="2 9" id="KW-1003">Cell membrane</keyword>
<comment type="subcellular location">
    <subcellularLocation>
        <location evidence="9">Cell membrane</location>
        <topology evidence="9">Multi-pass membrane protein</topology>
    </subcellularLocation>
</comment>
<dbReference type="EC" id="3.4.23.36" evidence="9"/>
<comment type="function">
    <text evidence="9 10">This protein specifically catalyzes the removal of signal peptides from prolipoproteins.</text>
</comment>
<comment type="caution">
    <text evidence="13">The sequence shown here is derived from an EMBL/GenBank/DDBJ whole genome shotgun (WGS) entry which is preliminary data.</text>
</comment>
<keyword evidence="4 9" id="KW-0812">Transmembrane</keyword>
<evidence type="ECO:0000256" key="9">
    <source>
        <dbReference type="HAMAP-Rule" id="MF_00161"/>
    </source>
</evidence>
<feature type="region of interest" description="Disordered" evidence="12">
    <location>
        <begin position="156"/>
        <end position="176"/>
    </location>
</feature>
<evidence type="ECO:0000256" key="3">
    <source>
        <dbReference type="ARBA" id="ARBA00022670"/>
    </source>
</evidence>
<keyword evidence="6 9" id="KW-0378">Hydrolase</keyword>
<feature type="compositionally biased region" description="Basic residues" evidence="12">
    <location>
        <begin position="166"/>
        <end position="176"/>
    </location>
</feature>
<evidence type="ECO:0000256" key="5">
    <source>
        <dbReference type="ARBA" id="ARBA00022750"/>
    </source>
</evidence>
<feature type="active site" evidence="9">
    <location>
        <position position="136"/>
    </location>
</feature>
<dbReference type="Proteomes" id="UP000292459">
    <property type="component" value="Unassembled WGS sequence"/>
</dbReference>
<feature type="transmembrane region" description="Helical" evidence="9">
    <location>
        <begin position="7"/>
        <end position="28"/>
    </location>
</feature>
<dbReference type="EMBL" id="QVFV01000001">
    <property type="protein sequence ID" value="RZM82548.1"/>
    <property type="molecule type" value="Genomic_DNA"/>
</dbReference>
<evidence type="ECO:0000313" key="13">
    <source>
        <dbReference type="EMBL" id="RZM82548.1"/>
    </source>
</evidence>
<dbReference type="Pfam" id="PF01252">
    <property type="entry name" value="Peptidase_A8"/>
    <property type="match status" value="1"/>
</dbReference>
<keyword evidence="7 9" id="KW-1133">Transmembrane helix</keyword>
<keyword evidence="14" id="KW-1185">Reference proteome</keyword>
<feature type="active site" evidence="9">
    <location>
        <position position="120"/>
    </location>
</feature>
<dbReference type="InterPro" id="IPR001872">
    <property type="entry name" value="Peptidase_A8"/>
</dbReference>
<keyword evidence="5 9" id="KW-0064">Aspartyl protease</keyword>
<dbReference type="RefSeq" id="WP_044151066.1">
    <property type="nucleotide sequence ID" value="NZ_QVFV01000001.1"/>
</dbReference>
<evidence type="ECO:0000256" key="6">
    <source>
        <dbReference type="ARBA" id="ARBA00022801"/>
    </source>
</evidence>
<dbReference type="GO" id="GO:0005886">
    <property type="term" value="C:plasma membrane"/>
    <property type="evidence" value="ECO:0007669"/>
    <property type="project" value="UniProtKB-SubCell"/>
</dbReference>
<comment type="catalytic activity">
    <reaction evidence="9 10">
        <text>Release of signal peptides from bacterial membrane prolipoproteins. Hydrolyzes -Xaa-Yaa-Zaa-|-(S,diacylglyceryl)Cys-, in which Xaa is hydrophobic (preferably Leu), and Yaa (Ala or Ser) and Zaa (Gly or Ala) have small, neutral side chains.</text>
        <dbReference type="EC" id="3.4.23.36"/>
    </reaction>
</comment>
<evidence type="ECO:0000313" key="14">
    <source>
        <dbReference type="Proteomes" id="UP000292459"/>
    </source>
</evidence>
<dbReference type="UniPathway" id="UPA00665"/>
<dbReference type="PANTHER" id="PTHR33695">
    <property type="entry name" value="LIPOPROTEIN SIGNAL PEPTIDASE"/>
    <property type="match status" value="1"/>
</dbReference>
<evidence type="ECO:0000256" key="1">
    <source>
        <dbReference type="ARBA" id="ARBA00006139"/>
    </source>
</evidence>
<dbReference type="OrthoDB" id="9810259at2"/>
<evidence type="ECO:0000256" key="8">
    <source>
        <dbReference type="ARBA" id="ARBA00023136"/>
    </source>
</evidence>
<feature type="transmembrane region" description="Helical" evidence="9">
    <location>
        <begin position="40"/>
        <end position="62"/>
    </location>
</feature>
<feature type="transmembrane region" description="Helical" evidence="9">
    <location>
        <begin position="69"/>
        <end position="90"/>
    </location>
</feature>
<dbReference type="PROSITE" id="PS00855">
    <property type="entry name" value="SPASE_II"/>
    <property type="match status" value="1"/>
</dbReference>
<evidence type="ECO:0000256" key="12">
    <source>
        <dbReference type="SAM" id="MobiDB-lite"/>
    </source>
</evidence>
<name>A0A4Q7EHP3_9CYAN</name>